<dbReference type="CDD" id="cd06339">
    <property type="entry name" value="PBP1_YraM_LppC_lipoprotein-like"/>
    <property type="match status" value="1"/>
</dbReference>
<dbReference type="InterPro" id="IPR051010">
    <property type="entry name" value="BCAA_transport"/>
</dbReference>
<feature type="signal peptide" evidence="5">
    <location>
        <begin position="1"/>
        <end position="21"/>
    </location>
</feature>
<evidence type="ECO:0000259" key="6">
    <source>
        <dbReference type="Pfam" id="PF13458"/>
    </source>
</evidence>
<dbReference type="Gene3D" id="3.40.50.2300">
    <property type="match status" value="2"/>
</dbReference>
<accession>A0A845ADW1</accession>
<keyword evidence="2 5" id="KW-0732">Signal</keyword>
<dbReference type="PANTHER" id="PTHR30483:SF6">
    <property type="entry name" value="PERIPLASMIC BINDING PROTEIN OF ABC TRANSPORTER FOR NATURAL AMINO ACIDS"/>
    <property type="match status" value="1"/>
</dbReference>
<keyword evidence="3" id="KW-0813">Transport</keyword>
<evidence type="ECO:0000256" key="4">
    <source>
        <dbReference type="SAM" id="MobiDB-lite"/>
    </source>
</evidence>
<name>A0A845ADW1_9SPHN</name>
<evidence type="ECO:0000256" key="5">
    <source>
        <dbReference type="SAM" id="SignalP"/>
    </source>
</evidence>
<dbReference type="OrthoDB" id="7210494at2"/>
<feature type="compositionally biased region" description="Pro residues" evidence="4">
    <location>
        <begin position="30"/>
        <end position="47"/>
    </location>
</feature>
<dbReference type="PROSITE" id="PS51257">
    <property type="entry name" value="PROKAR_LIPOPROTEIN"/>
    <property type="match status" value="1"/>
</dbReference>
<proteinExistence type="inferred from homology"/>
<reference evidence="7 8" key="1">
    <citation type="submission" date="2019-12" db="EMBL/GenBank/DDBJ databases">
        <title>Genomic-based taxomic classification of the family Erythrobacteraceae.</title>
        <authorList>
            <person name="Xu L."/>
        </authorList>
    </citation>
    <scope>NUCLEOTIDE SEQUENCE [LARGE SCALE GENOMIC DNA]</scope>
    <source>
        <strain evidence="7 8">KEMB 9005-328</strain>
    </source>
</reference>
<organism evidence="7 8">
    <name type="scientific">Qipengyuania algicida</name>
    <dbReference type="NCBI Taxonomy" id="1836209"/>
    <lineage>
        <taxon>Bacteria</taxon>
        <taxon>Pseudomonadati</taxon>
        <taxon>Pseudomonadota</taxon>
        <taxon>Alphaproteobacteria</taxon>
        <taxon>Sphingomonadales</taxon>
        <taxon>Erythrobacteraceae</taxon>
        <taxon>Qipengyuania</taxon>
    </lineage>
</organism>
<dbReference type="InterPro" id="IPR028082">
    <property type="entry name" value="Peripla_BP_I"/>
</dbReference>
<sequence length="384" mass="40161">MAITRRGIFVAGASALLGACAIIPKGPTTNAPPPGPAAGPSGSPPLPADQTRQRVALLVPITGSNAAVGQSIANATTMALLDTNASNLRITTYNTANGASEAARRAIADGNGLILGPLMGDNVQAVRAIARPAHVPIISFSNDAKVAGNDVFVMGHIPEQSIDRSVQYARAHGSRDFAVLAPDGEYGERAEAALMSAVRNYGGVVTDVERYTRSNTSVISAAQRMKTKGGFDAVLLADGTRISTLAANELKPKGAGPIQLIGTDLWSGEAAVTRAPSLNGAIFSAVSDGRYKRFTESYSARFGSNPYRIATLGYDAVLLTLRIARNWKPGRPFPATRLVDPGGFIGLDGAFRFRPSGLVQRALEVRQVRNGSVVVVDPAPTKFD</sequence>
<dbReference type="Pfam" id="PF13458">
    <property type="entry name" value="Peripla_BP_6"/>
    <property type="match status" value="1"/>
</dbReference>
<dbReference type="Proteomes" id="UP000439780">
    <property type="component" value="Unassembled WGS sequence"/>
</dbReference>
<evidence type="ECO:0000313" key="8">
    <source>
        <dbReference type="Proteomes" id="UP000439780"/>
    </source>
</evidence>
<feature type="region of interest" description="Disordered" evidence="4">
    <location>
        <begin position="27"/>
        <end position="49"/>
    </location>
</feature>
<dbReference type="PANTHER" id="PTHR30483">
    <property type="entry name" value="LEUCINE-SPECIFIC-BINDING PROTEIN"/>
    <property type="match status" value="1"/>
</dbReference>
<evidence type="ECO:0000256" key="3">
    <source>
        <dbReference type="ARBA" id="ARBA00022970"/>
    </source>
</evidence>
<dbReference type="EMBL" id="WTYA01000004">
    <property type="protein sequence ID" value="MXP28430.1"/>
    <property type="molecule type" value="Genomic_DNA"/>
</dbReference>
<evidence type="ECO:0000256" key="1">
    <source>
        <dbReference type="ARBA" id="ARBA00010062"/>
    </source>
</evidence>
<keyword evidence="3" id="KW-0029">Amino-acid transport</keyword>
<gene>
    <name evidence="7" type="ORF">GRI58_06290</name>
</gene>
<feature type="chain" id="PRO_5032324107" evidence="5">
    <location>
        <begin position="22"/>
        <end position="384"/>
    </location>
</feature>
<dbReference type="InterPro" id="IPR028081">
    <property type="entry name" value="Leu-bd"/>
</dbReference>
<comment type="similarity">
    <text evidence="1">Belongs to the leucine-binding protein family.</text>
</comment>
<feature type="domain" description="Leucine-binding protein" evidence="6">
    <location>
        <begin position="54"/>
        <end position="328"/>
    </location>
</feature>
<dbReference type="SUPFAM" id="SSF53822">
    <property type="entry name" value="Periplasmic binding protein-like I"/>
    <property type="match status" value="1"/>
</dbReference>
<evidence type="ECO:0000256" key="2">
    <source>
        <dbReference type="ARBA" id="ARBA00022729"/>
    </source>
</evidence>
<dbReference type="GO" id="GO:0006865">
    <property type="term" value="P:amino acid transport"/>
    <property type="evidence" value="ECO:0007669"/>
    <property type="project" value="UniProtKB-KW"/>
</dbReference>
<keyword evidence="8" id="KW-1185">Reference proteome</keyword>
<dbReference type="AlphaFoldDB" id="A0A845ADW1"/>
<evidence type="ECO:0000313" key="7">
    <source>
        <dbReference type="EMBL" id="MXP28430.1"/>
    </source>
</evidence>
<protein>
    <submittedName>
        <fullName evidence="7">ABC transporter substrate-binding protein</fullName>
    </submittedName>
</protein>
<comment type="caution">
    <text evidence="7">The sequence shown here is derived from an EMBL/GenBank/DDBJ whole genome shotgun (WGS) entry which is preliminary data.</text>
</comment>